<feature type="compositionally biased region" description="Polar residues" evidence="2">
    <location>
        <begin position="36"/>
        <end position="48"/>
    </location>
</feature>
<name>A0ABY0GTC5_9PEZI</name>
<dbReference type="Proteomes" id="UP000294003">
    <property type="component" value="Unassembled WGS sequence"/>
</dbReference>
<evidence type="ECO:0000313" key="3">
    <source>
        <dbReference type="EMBL" id="RYO77161.1"/>
    </source>
</evidence>
<feature type="compositionally biased region" description="Gly residues" evidence="2">
    <location>
        <begin position="1"/>
        <end position="10"/>
    </location>
</feature>
<protein>
    <submittedName>
        <fullName evidence="3">Uncharacterized protein</fullName>
    </submittedName>
</protein>
<evidence type="ECO:0000313" key="4">
    <source>
        <dbReference type="Proteomes" id="UP000294003"/>
    </source>
</evidence>
<proteinExistence type="inferred from homology"/>
<sequence length="674" mass="76460">MDDQGTGGIESRGIESNTTRRLSEARPPTHDDQLQKEVSQPESSNGEGSEQVKFPQSAGPRQFATPGPSLSRNPSTSSTLSTRQPTRGDYSETESRRGLTARPKPLDPPVTKSTLSELDVTKIIHNPKLRHDINFDPELHFRPNTDGEKGRRKQEKAGLFWKALRDQLNLFIQQRDVFMDRYGQGEEWCLPLLLKSVKEIIQTLVPSKDRTYLDEGLNVELIMQQFSKGMADLEKLASWLSGVLKSHCAPMRDEWVDQMYNQLTDGNRNNDMEMLVGGMRSLLSVLEAMKLDVANHQIRCLRPILIEDTVHFEQRFFLKKIRDGKLDPMPARDWYADMVLRYGQSASTSGQVFGEMAVFMEAVSRMVLPSHPEAFPDTLIFDEERMLKLRSDMLDTINLEICMRLYEEYEYSASTSRVPSLFLRSPSIDPSEFLGSSLEDESHEFNLTAPRSRPSSIVLSSAGSAHSSPRSSLVMLTPSPTPTPASRVVDRRTRSRNLYNSLVALLQSSPASSQPDRRWQEMKDSLALEIFRSTNAPTEALMLFEDKLAAHLSDIRSPLFREVEQYFHRRLLSEFQQRMKEFKGLTGVGLFSVATGGRLHGPGRTWDGSRDSLPDRERSTSEGSVREAREEGGVEDMATRLAHLATLHWRVWAHLVYLRDFDTEMSNDEDTNSI</sequence>
<evidence type="ECO:0000256" key="2">
    <source>
        <dbReference type="SAM" id="MobiDB-lite"/>
    </source>
</evidence>
<dbReference type="InterPro" id="IPR008862">
    <property type="entry name" value="Tcp11"/>
</dbReference>
<dbReference type="Pfam" id="PF05794">
    <property type="entry name" value="Tcp11"/>
    <property type="match status" value="1"/>
</dbReference>
<comment type="caution">
    <text evidence="3">The sequence shown here is derived from an EMBL/GenBank/DDBJ whole genome shotgun (WGS) entry which is preliminary data.</text>
</comment>
<feature type="region of interest" description="Disordered" evidence="2">
    <location>
        <begin position="1"/>
        <end position="113"/>
    </location>
</feature>
<dbReference type="PANTHER" id="PTHR12832">
    <property type="entry name" value="TESTIS-SPECIFIC PROTEIN PBS13 T-COMPLEX 11"/>
    <property type="match status" value="1"/>
</dbReference>
<reference evidence="3 4" key="1">
    <citation type="submission" date="2018-06" db="EMBL/GenBank/DDBJ databases">
        <title>Complete Genomes of Monosporascus.</title>
        <authorList>
            <person name="Robinson A.J."/>
            <person name="Natvig D.O."/>
        </authorList>
    </citation>
    <scope>NUCLEOTIDE SEQUENCE [LARGE SCALE GENOMIC DNA]</scope>
    <source>
        <strain evidence="3 4">CBS 609.92</strain>
    </source>
</reference>
<keyword evidence="4" id="KW-1185">Reference proteome</keyword>
<evidence type="ECO:0000256" key="1">
    <source>
        <dbReference type="ARBA" id="ARBA00010954"/>
    </source>
</evidence>
<feature type="compositionally biased region" description="Low complexity" evidence="2">
    <location>
        <begin position="457"/>
        <end position="472"/>
    </location>
</feature>
<feature type="compositionally biased region" description="Basic and acidic residues" evidence="2">
    <location>
        <begin position="21"/>
        <end position="35"/>
    </location>
</feature>
<comment type="similarity">
    <text evidence="1">Belongs to the TCP11 family.</text>
</comment>
<dbReference type="EMBL" id="QJNS01000493">
    <property type="protein sequence ID" value="RYO77161.1"/>
    <property type="molecule type" value="Genomic_DNA"/>
</dbReference>
<feature type="compositionally biased region" description="Basic and acidic residues" evidence="2">
    <location>
        <begin position="607"/>
        <end position="632"/>
    </location>
</feature>
<feature type="region of interest" description="Disordered" evidence="2">
    <location>
        <begin position="602"/>
        <end position="632"/>
    </location>
</feature>
<dbReference type="PANTHER" id="PTHR12832:SF11">
    <property type="entry name" value="LD23868P"/>
    <property type="match status" value="1"/>
</dbReference>
<accession>A0ABY0GTC5</accession>
<organism evidence="3 4">
    <name type="scientific">Monosporascus cannonballus</name>
    <dbReference type="NCBI Taxonomy" id="155416"/>
    <lineage>
        <taxon>Eukaryota</taxon>
        <taxon>Fungi</taxon>
        <taxon>Dikarya</taxon>
        <taxon>Ascomycota</taxon>
        <taxon>Pezizomycotina</taxon>
        <taxon>Sordariomycetes</taxon>
        <taxon>Xylariomycetidae</taxon>
        <taxon>Xylariales</taxon>
        <taxon>Xylariales incertae sedis</taxon>
        <taxon>Monosporascus</taxon>
    </lineage>
</organism>
<feature type="compositionally biased region" description="Polar residues" evidence="2">
    <location>
        <begin position="68"/>
        <end position="85"/>
    </location>
</feature>
<feature type="region of interest" description="Disordered" evidence="2">
    <location>
        <begin position="457"/>
        <end position="487"/>
    </location>
</feature>
<gene>
    <name evidence="3" type="ORF">DL762_009443</name>
</gene>